<evidence type="ECO:0000313" key="1">
    <source>
        <dbReference type="EMBL" id="JAP92564.1"/>
    </source>
</evidence>
<dbReference type="EMBL" id="GDID01004042">
    <property type="protein sequence ID" value="JAP92564.1"/>
    <property type="molecule type" value="Transcribed_RNA"/>
</dbReference>
<dbReference type="Gene3D" id="3.80.10.10">
    <property type="entry name" value="Ribonuclease Inhibitor"/>
    <property type="match status" value="1"/>
</dbReference>
<accession>A0A146K9E4</accession>
<feature type="non-terminal residue" evidence="1">
    <location>
        <position position="1"/>
    </location>
</feature>
<reference evidence="1" key="1">
    <citation type="submission" date="2015-07" db="EMBL/GenBank/DDBJ databases">
        <title>Adaptation to a free-living lifestyle via gene acquisitions in the diplomonad Trepomonas sp. PC1.</title>
        <authorList>
            <person name="Xu F."/>
            <person name="Jerlstrom-Hultqvist J."/>
            <person name="Kolisko M."/>
            <person name="Simpson A.G.B."/>
            <person name="Roger A.J."/>
            <person name="Svard S.G."/>
            <person name="Andersson J.O."/>
        </authorList>
    </citation>
    <scope>NUCLEOTIDE SEQUENCE</scope>
    <source>
        <strain evidence="1">PC1</strain>
    </source>
</reference>
<dbReference type="InterPro" id="IPR032675">
    <property type="entry name" value="LRR_dom_sf"/>
</dbReference>
<dbReference type="AlphaFoldDB" id="A0A146K9E4"/>
<name>A0A146K9E4_9EUKA</name>
<gene>
    <name evidence="1" type="ORF">TPC1_15453</name>
</gene>
<organism evidence="1">
    <name type="scientific">Trepomonas sp. PC1</name>
    <dbReference type="NCBI Taxonomy" id="1076344"/>
    <lineage>
        <taxon>Eukaryota</taxon>
        <taxon>Metamonada</taxon>
        <taxon>Diplomonadida</taxon>
        <taxon>Hexamitidae</taxon>
        <taxon>Hexamitinae</taxon>
        <taxon>Trepomonas</taxon>
    </lineage>
</organism>
<proteinExistence type="predicted"/>
<dbReference type="Pfam" id="PF13306">
    <property type="entry name" value="LRR_5"/>
    <property type="match status" value="1"/>
</dbReference>
<dbReference type="InterPro" id="IPR026906">
    <property type="entry name" value="LRR_5"/>
</dbReference>
<protein>
    <submittedName>
        <fullName evidence="1">Leucine rich repeats-containing protein</fullName>
    </submittedName>
</protein>
<sequence length="342" mass="39407">KDLVNLVVNQQTNEQFLKQIQLTTNQVIEIQHLQIVNDCLFLMKDDCTNTFENRTDFSFVYAPHAITVQKAQFSKTAVKKAFMPKLKQINQMGFMDSKLEEINFQLLEIAGDSAFSGTLMESVNLPSLRLLIGQNQFSNCAKLQLFMAQNLKKLAPGCFQNCPELELVATPKAVISQENVFFGCRKLSLILAFQAFYDCECGQCPLCRGHLDKCLEYGIQFLQSADFQKLVWSPDQFKDNNNPKINTTNLIVQNQQQAEEIQASQLAEIKKQILAMLDREMRLELENMECKEKIYIMGQKIETQQQQIQEIKLEHSEEIKTMQQSIETMNKQMAKLMNFEDK</sequence>